<reference evidence="1" key="1">
    <citation type="submission" date="2021-06" db="EMBL/GenBank/DDBJ databases">
        <title>Parelaphostrongylus tenuis whole genome reference sequence.</title>
        <authorList>
            <person name="Garwood T.J."/>
            <person name="Larsen P.A."/>
            <person name="Fountain-Jones N.M."/>
            <person name="Garbe J.R."/>
            <person name="Macchietto M.G."/>
            <person name="Kania S.A."/>
            <person name="Gerhold R.W."/>
            <person name="Richards J.E."/>
            <person name="Wolf T.M."/>
        </authorList>
    </citation>
    <scope>NUCLEOTIDE SEQUENCE</scope>
    <source>
        <strain evidence="1">MNPRO001-30</strain>
        <tissue evidence="1">Meninges</tissue>
    </source>
</reference>
<evidence type="ECO:0000313" key="1">
    <source>
        <dbReference type="EMBL" id="KAJ1349195.1"/>
    </source>
</evidence>
<name>A0AAD5QI53_PARTN</name>
<proteinExistence type="predicted"/>
<evidence type="ECO:0000313" key="2">
    <source>
        <dbReference type="Proteomes" id="UP001196413"/>
    </source>
</evidence>
<gene>
    <name evidence="1" type="ORF">KIN20_004664</name>
</gene>
<comment type="caution">
    <text evidence="1">The sequence shown here is derived from an EMBL/GenBank/DDBJ whole genome shotgun (WGS) entry which is preliminary data.</text>
</comment>
<sequence length="184" mass="20891">MQTTSQFCATTGTYVWELFVEQSGIGGDKRCDEWKDGLPPTRCETEMRNKGKKFTPQVGKNELHLQKISNLPVKLSYFNCDTSQSRLPDKRLGDRCTKLHSFGSQRVSSWVPLCFLFRHAVRLSGWRDAPPSQFDNILKAVKQMPAKHETEMNLNPQRDLPSVGSHGSLRQRLGLRSAFLPALL</sequence>
<keyword evidence="2" id="KW-1185">Reference proteome</keyword>
<dbReference type="EMBL" id="JAHQIW010000622">
    <property type="protein sequence ID" value="KAJ1349195.1"/>
    <property type="molecule type" value="Genomic_DNA"/>
</dbReference>
<organism evidence="1 2">
    <name type="scientific">Parelaphostrongylus tenuis</name>
    <name type="common">Meningeal worm</name>
    <dbReference type="NCBI Taxonomy" id="148309"/>
    <lineage>
        <taxon>Eukaryota</taxon>
        <taxon>Metazoa</taxon>
        <taxon>Ecdysozoa</taxon>
        <taxon>Nematoda</taxon>
        <taxon>Chromadorea</taxon>
        <taxon>Rhabditida</taxon>
        <taxon>Rhabditina</taxon>
        <taxon>Rhabditomorpha</taxon>
        <taxon>Strongyloidea</taxon>
        <taxon>Metastrongylidae</taxon>
        <taxon>Parelaphostrongylus</taxon>
    </lineage>
</organism>
<accession>A0AAD5QI53</accession>
<dbReference type="Proteomes" id="UP001196413">
    <property type="component" value="Unassembled WGS sequence"/>
</dbReference>
<dbReference type="AlphaFoldDB" id="A0AAD5QI53"/>
<protein>
    <submittedName>
        <fullName evidence="1">Uncharacterized protein</fullName>
    </submittedName>
</protein>